<protein>
    <submittedName>
        <fullName evidence="5">Methyltransferase</fullName>
    </submittedName>
</protein>
<evidence type="ECO:0000313" key="5">
    <source>
        <dbReference type="EMBL" id="GAA3587213.1"/>
    </source>
</evidence>
<keyword evidence="2" id="KW-0808">Transferase</keyword>
<dbReference type="InterPro" id="IPR029063">
    <property type="entry name" value="SAM-dependent_MTases_sf"/>
</dbReference>
<dbReference type="Proteomes" id="UP001500630">
    <property type="component" value="Unassembled WGS sequence"/>
</dbReference>
<dbReference type="InterPro" id="IPR016461">
    <property type="entry name" value="COMT-like"/>
</dbReference>
<dbReference type="PROSITE" id="PS51683">
    <property type="entry name" value="SAM_OMT_II"/>
    <property type="match status" value="1"/>
</dbReference>
<dbReference type="EMBL" id="BAABDQ010000023">
    <property type="protein sequence ID" value="GAA3587213.1"/>
    <property type="molecule type" value="Genomic_DNA"/>
</dbReference>
<feature type="domain" description="O-methyltransferase C-terminal" evidence="4">
    <location>
        <begin position="128"/>
        <end position="313"/>
    </location>
</feature>
<dbReference type="GO" id="GO:0032259">
    <property type="term" value="P:methylation"/>
    <property type="evidence" value="ECO:0007669"/>
    <property type="project" value="UniProtKB-KW"/>
</dbReference>
<dbReference type="Gene3D" id="1.10.10.10">
    <property type="entry name" value="Winged helix-like DNA-binding domain superfamily/Winged helix DNA-binding domain"/>
    <property type="match status" value="1"/>
</dbReference>
<sequence>MLPSELERTVYGVISTSVLHVADKHGVFSHLIEYGESTSTALAAALGVEEETLERVLLVLVAFGVVRMAPDGRCSLPEEIRPYLDRNDARYIGGFVEHMVTETSKQIDRLDSYLRDGKAAVDRDLPPPFETIYRDDTATRNFLRAMWDLSFGPSQEIAALAGLDDVAMLIDVGGATGPFATAALRHSPALRATVFDLPQVEPYLQESARKQGLTDRLAFAAGDFFTDEIPAGDCVALGYVLSDWTDETCARLLEKAFRACTPPGRVLIMERLFDDTRTGPLSTSVMNLTMHVETEGRHRTAEEYRSLLEAAGFTNCEVRRTRGEKHLIIGHRK</sequence>
<dbReference type="PANTHER" id="PTHR43712">
    <property type="entry name" value="PUTATIVE (AFU_ORTHOLOGUE AFUA_4G14580)-RELATED"/>
    <property type="match status" value="1"/>
</dbReference>
<keyword evidence="1 5" id="KW-0489">Methyltransferase</keyword>
<proteinExistence type="predicted"/>
<evidence type="ECO:0000256" key="2">
    <source>
        <dbReference type="ARBA" id="ARBA00022679"/>
    </source>
</evidence>
<evidence type="ECO:0000256" key="1">
    <source>
        <dbReference type="ARBA" id="ARBA00022603"/>
    </source>
</evidence>
<reference evidence="6" key="1">
    <citation type="journal article" date="2019" name="Int. J. Syst. Evol. Microbiol.">
        <title>The Global Catalogue of Microorganisms (GCM) 10K type strain sequencing project: providing services to taxonomists for standard genome sequencing and annotation.</title>
        <authorList>
            <consortium name="The Broad Institute Genomics Platform"/>
            <consortium name="The Broad Institute Genome Sequencing Center for Infectious Disease"/>
            <person name="Wu L."/>
            <person name="Ma J."/>
        </authorList>
    </citation>
    <scope>NUCLEOTIDE SEQUENCE [LARGE SCALE GENOMIC DNA]</scope>
    <source>
        <strain evidence="6">JCM 17326</strain>
    </source>
</reference>
<dbReference type="SUPFAM" id="SSF53335">
    <property type="entry name" value="S-adenosyl-L-methionine-dependent methyltransferases"/>
    <property type="match status" value="1"/>
</dbReference>
<dbReference type="InterPro" id="IPR001077">
    <property type="entry name" value="COMT_C"/>
</dbReference>
<dbReference type="InterPro" id="IPR036390">
    <property type="entry name" value="WH_DNA-bd_sf"/>
</dbReference>
<keyword evidence="3" id="KW-0949">S-adenosyl-L-methionine</keyword>
<gene>
    <name evidence="5" type="ORF">GCM10022419_081800</name>
</gene>
<dbReference type="Pfam" id="PF00891">
    <property type="entry name" value="Methyltransf_2"/>
    <property type="match status" value="1"/>
</dbReference>
<dbReference type="GO" id="GO:0008168">
    <property type="term" value="F:methyltransferase activity"/>
    <property type="evidence" value="ECO:0007669"/>
    <property type="project" value="UniProtKB-KW"/>
</dbReference>
<dbReference type="PANTHER" id="PTHR43712:SF2">
    <property type="entry name" value="O-METHYLTRANSFERASE CICE"/>
    <property type="match status" value="1"/>
</dbReference>
<organism evidence="5 6">
    <name type="scientific">Nonomuraea rosea</name>
    <dbReference type="NCBI Taxonomy" id="638574"/>
    <lineage>
        <taxon>Bacteria</taxon>
        <taxon>Bacillati</taxon>
        <taxon>Actinomycetota</taxon>
        <taxon>Actinomycetes</taxon>
        <taxon>Streptosporangiales</taxon>
        <taxon>Streptosporangiaceae</taxon>
        <taxon>Nonomuraea</taxon>
    </lineage>
</organism>
<dbReference type="PIRSF" id="PIRSF005739">
    <property type="entry name" value="O-mtase"/>
    <property type="match status" value="1"/>
</dbReference>
<evidence type="ECO:0000259" key="4">
    <source>
        <dbReference type="Pfam" id="PF00891"/>
    </source>
</evidence>
<dbReference type="Gene3D" id="3.40.50.150">
    <property type="entry name" value="Vaccinia Virus protein VP39"/>
    <property type="match status" value="1"/>
</dbReference>
<evidence type="ECO:0000256" key="3">
    <source>
        <dbReference type="ARBA" id="ARBA00022691"/>
    </source>
</evidence>
<dbReference type="SUPFAM" id="SSF46785">
    <property type="entry name" value="Winged helix' DNA-binding domain"/>
    <property type="match status" value="1"/>
</dbReference>
<comment type="caution">
    <text evidence="5">The sequence shown here is derived from an EMBL/GenBank/DDBJ whole genome shotgun (WGS) entry which is preliminary data.</text>
</comment>
<evidence type="ECO:0000313" key="6">
    <source>
        <dbReference type="Proteomes" id="UP001500630"/>
    </source>
</evidence>
<keyword evidence="6" id="KW-1185">Reference proteome</keyword>
<accession>A0ABP6YN95</accession>
<name>A0ABP6YN95_9ACTN</name>
<dbReference type="InterPro" id="IPR036388">
    <property type="entry name" value="WH-like_DNA-bd_sf"/>
</dbReference>